<reference evidence="2 3" key="1">
    <citation type="submission" date="2015-06" db="EMBL/GenBank/DDBJ databases">
        <title>Draft genome of the ant-associated black yeast Phialophora attae CBS 131958.</title>
        <authorList>
            <person name="Moreno L.F."/>
            <person name="Stielow B.J."/>
            <person name="de Hoog S."/>
            <person name="Vicente V.A."/>
            <person name="Weiss V.A."/>
            <person name="de Vries M."/>
            <person name="Cruz L.M."/>
            <person name="Souza E.M."/>
        </authorList>
    </citation>
    <scope>NUCLEOTIDE SEQUENCE [LARGE SCALE GENOMIC DNA]</scope>
    <source>
        <strain evidence="2 3">CBS 131958</strain>
    </source>
</reference>
<dbReference type="Gene3D" id="1.20.1290.10">
    <property type="entry name" value="AhpD-like"/>
    <property type="match status" value="1"/>
</dbReference>
<feature type="region of interest" description="Disordered" evidence="1">
    <location>
        <begin position="247"/>
        <end position="281"/>
    </location>
</feature>
<keyword evidence="3" id="KW-1185">Reference proteome</keyword>
<name>A0A0N1NXQ7_9EURO</name>
<dbReference type="GeneID" id="28731036"/>
<dbReference type="AlphaFoldDB" id="A0A0N1NXQ7"/>
<dbReference type="OrthoDB" id="5537330at2759"/>
<dbReference type="RefSeq" id="XP_017997357.1">
    <property type="nucleotide sequence ID" value="XM_018139156.1"/>
</dbReference>
<accession>A0A0N1NXQ7</accession>
<dbReference type="EMBL" id="LFJN01000024">
    <property type="protein sequence ID" value="KPI37394.1"/>
    <property type="molecule type" value="Genomic_DNA"/>
</dbReference>
<dbReference type="VEuPathDB" id="FungiDB:AB675_10389"/>
<evidence type="ECO:0000256" key="1">
    <source>
        <dbReference type="SAM" id="MobiDB-lite"/>
    </source>
</evidence>
<dbReference type="InterPro" id="IPR052999">
    <property type="entry name" value="PTS1_Protein"/>
</dbReference>
<dbReference type="Proteomes" id="UP000038010">
    <property type="component" value="Unassembled WGS sequence"/>
</dbReference>
<protein>
    <recommendedName>
        <fullName evidence="4">Carboxymuconolactone decarboxylase-like domain-containing protein</fullName>
    </recommendedName>
</protein>
<sequence length="281" mass="30937">MTSKDDTGLGNLCEKVKALIPEELGEDSWYLLVAAILAQSTQPQLLATLYQHLSTNREANLQISLRFRDILLKQVTLVGAPQVLCALIPLAKVDCVDYGHDDPASATKASKLSPEWTDFTVSGIHARGTGTIESIYGPLLPKIFDSFGAHSKDIEFMEKFTVYGLYLSDFTHLSALETELVVFTTIMCLGFKGPATWHMRGMGRLMGARGTDETTKVMTRIKDNLRNIKVAAMEVVEWLGPEMVSRSSLEADPSDSSGRGWPNVGDVVRNLSSWGDDELPR</sequence>
<dbReference type="PANTHER" id="PTHR28180">
    <property type="entry name" value="CONSERVED MITOCHONDRIAL PROTEIN-RELATED"/>
    <property type="match status" value="1"/>
</dbReference>
<comment type="caution">
    <text evidence="2">The sequence shown here is derived from an EMBL/GenBank/DDBJ whole genome shotgun (WGS) entry which is preliminary data.</text>
</comment>
<dbReference type="InterPro" id="IPR029032">
    <property type="entry name" value="AhpD-like"/>
</dbReference>
<proteinExistence type="predicted"/>
<evidence type="ECO:0008006" key="4">
    <source>
        <dbReference type="Google" id="ProtNLM"/>
    </source>
</evidence>
<organism evidence="2 3">
    <name type="scientific">Cyphellophora attinorum</name>
    <dbReference type="NCBI Taxonomy" id="1664694"/>
    <lineage>
        <taxon>Eukaryota</taxon>
        <taxon>Fungi</taxon>
        <taxon>Dikarya</taxon>
        <taxon>Ascomycota</taxon>
        <taxon>Pezizomycotina</taxon>
        <taxon>Eurotiomycetes</taxon>
        <taxon>Chaetothyriomycetidae</taxon>
        <taxon>Chaetothyriales</taxon>
        <taxon>Cyphellophoraceae</taxon>
        <taxon>Cyphellophora</taxon>
    </lineage>
</organism>
<evidence type="ECO:0000313" key="2">
    <source>
        <dbReference type="EMBL" id="KPI37394.1"/>
    </source>
</evidence>
<gene>
    <name evidence="2" type="ORF">AB675_10389</name>
</gene>
<evidence type="ECO:0000313" key="3">
    <source>
        <dbReference type="Proteomes" id="UP000038010"/>
    </source>
</evidence>